<evidence type="ECO:0000256" key="1">
    <source>
        <dbReference type="SAM" id="SignalP"/>
    </source>
</evidence>
<feature type="chain" id="PRO_5026782567" description="LPS-assembly lipoprotein" evidence="1">
    <location>
        <begin position="25"/>
        <end position="170"/>
    </location>
</feature>
<keyword evidence="3" id="KW-1185">Reference proteome</keyword>
<comment type="caution">
    <text evidence="2">The sequence shown here is derived from an EMBL/GenBank/DDBJ whole genome shotgun (WGS) entry which is preliminary data.</text>
</comment>
<protein>
    <recommendedName>
        <fullName evidence="4">LPS-assembly lipoprotein</fullName>
    </recommendedName>
</protein>
<evidence type="ECO:0008006" key="4">
    <source>
        <dbReference type="Google" id="ProtNLM"/>
    </source>
</evidence>
<dbReference type="EMBL" id="JAALFG010000006">
    <property type="protein sequence ID" value="NGP19421.1"/>
    <property type="molecule type" value="Genomic_DNA"/>
</dbReference>
<dbReference type="PROSITE" id="PS51257">
    <property type="entry name" value="PROKAR_LIPOPROTEIN"/>
    <property type="match status" value="1"/>
</dbReference>
<reference evidence="2 3" key="1">
    <citation type="submission" date="2020-02" db="EMBL/GenBank/DDBJ databases">
        <authorList>
            <person name="Khan S.A."/>
            <person name="Jeon C.O."/>
            <person name="Chun B.H."/>
        </authorList>
    </citation>
    <scope>NUCLEOTIDE SEQUENCE [LARGE SCALE GENOMIC DNA]</scope>
    <source>
        <strain evidence="2 3">H239</strain>
    </source>
</reference>
<reference evidence="2 3" key="2">
    <citation type="submission" date="2020-03" db="EMBL/GenBank/DDBJ databases">
        <title>Devosia chinhatensis sp. nov., isolated from a hexachlorocyclohexane (HCH) dump site in India.</title>
        <authorList>
            <person name="Kumar M."/>
            <person name="Lal R."/>
        </authorList>
    </citation>
    <scope>NUCLEOTIDE SEQUENCE [LARGE SCALE GENOMIC DNA]</scope>
    <source>
        <strain evidence="2 3">H239</strain>
    </source>
</reference>
<dbReference type="Proteomes" id="UP000474802">
    <property type="component" value="Unassembled WGS sequence"/>
</dbReference>
<dbReference type="RefSeq" id="WP_164535668.1">
    <property type="nucleotide sequence ID" value="NZ_JAALFG010000006.1"/>
</dbReference>
<feature type="signal peptide" evidence="1">
    <location>
        <begin position="1"/>
        <end position="24"/>
    </location>
</feature>
<accession>A0A6M1T3M4</accession>
<sequence>MKQLLGPIAAGLLALSLSACTSFAPVYGDVSSTSVSAARFNFAPPKNRLEQIILNRLDIAFPGPANPSHPVLTVTAATTGLAGGLSDAIDVGNPVSTRVEATVTITQGDQVVFTTRRFTDSTYQSGKLTPTDVFSATGAQETAARSTAESLRAAILAGYRPGMTPVTPAR</sequence>
<dbReference type="AlphaFoldDB" id="A0A6M1T3M4"/>
<evidence type="ECO:0000313" key="2">
    <source>
        <dbReference type="EMBL" id="NGP19421.1"/>
    </source>
</evidence>
<gene>
    <name evidence="2" type="ORF">G5575_18855</name>
</gene>
<evidence type="ECO:0000313" key="3">
    <source>
        <dbReference type="Proteomes" id="UP000474802"/>
    </source>
</evidence>
<name>A0A6M1T3M4_9HYPH</name>
<organism evidence="2 3">
    <name type="scientific">Devosia aurantiaca</name>
    <dbReference type="NCBI Taxonomy" id="2714858"/>
    <lineage>
        <taxon>Bacteria</taxon>
        <taxon>Pseudomonadati</taxon>
        <taxon>Pseudomonadota</taxon>
        <taxon>Alphaproteobacteria</taxon>
        <taxon>Hyphomicrobiales</taxon>
        <taxon>Devosiaceae</taxon>
        <taxon>Devosia</taxon>
    </lineage>
</organism>
<proteinExistence type="predicted"/>
<dbReference type="Gene3D" id="3.30.160.150">
    <property type="entry name" value="Lipoprotein like domain"/>
    <property type="match status" value="1"/>
</dbReference>
<keyword evidence="1" id="KW-0732">Signal</keyword>